<dbReference type="PANTHER" id="PTHR11895">
    <property type="entry name" value="TRANSAMIDASE"/>
    <property type="match status" value="1"/>
</dbReference>
<dbReference type="GO" id="GO:0016740">
    <property type="term" value="F:transferase activity"/>
    <property type="evidence" value="ECO:0007669"/>
    <property type="project" value="UniProtKB-KW"/>
</dbReference>
<evidence type="ECO:0000259" key="1">
    <source>
        <dbReference type="Pfam" id="PF01425"/>
    </source>
</evidence>
<organism evidence="2 3">
    <name type="scientific">Thalassospira lohafexi</name>
    <dbReference type="NCBI Taxonomy" id="744227"/>
    <lineage>
        <taxon>Bacteria</taxon>
        <taxon>Pseudomonadati</taxon>
        <taxon>Pseudomonadota</taxon>
        <taxon>Alphaproteobacteria</taxon>
        <taxon>Rhodospirillales</taxon>
        <taxon>Thalassospiraceae</taxon>
        <taxon>Thalassospira</taxon>
    </lineage>
</organism>
<dbReference type="PANTHER" id="PTHR11895:SF176">
    <property type="entry name" value="AMIDASE AMID-RELATED"/>
    <property type="match status" value="1"/>
</dbReference>
<dbReference type="Gene3D" id="3.90.1300.10">
    <property type="entry name" value="Amidase signature (AS) domain"/>
    <property type="match status" value="1"/>
</dbReference>
<dbReference type="AlphaFoldDB" id="A0A2N3LBJ5"/>
<dbReference type="Proteomes" id="UP000233332">
    <property type="component" value="Unassembled WGS sequence"/>
</dbReference>
<keyword evidence="3" id="KW-1185">Reference proteome</keyword>
<dbReference type="InterPro" id="IPR000120">
    <property type="entry name" value="Amidase"/>
</dbReference>
<evidence type="ECO:0000313" key="3">
    <source>
        <dbReference type="Proteomes" id="UP000233332"/>
    </source>
</evidence>
<sequence length="424" mass="44367">MGAIIDKVTAAIDVVDQLGDLAGKIFTEFDRDRILRDAGLCEKQISDNPNLPLAGKLVSIKDLYDEAGIATTAASELLKGRTPATQDCDVVRLVKEAGAIPFGRTTLSEFAYSGVGLNPHYGTPGNVFDADGIPGGSTSGGGLTVAHGIVDFALGTDTGGSIRIPSAINGLYGFKPSRLSVSGDGIHPLAKSFDTPGPLASDLDTVITVFEVMSGQTVIDAPASAATLRIGVPSSGFVDGLDGRVKADFEMVCARLRAAGHELVTLDLGFIAENAILNKMLVSAEAHAIYGKDIDKLETCGDPRVLTRIKFAETLSKDDLIAAYARRTDVIAQFGSAMAEVDVMIAPTLPMMAPKIAEVEADFDNLNAMMLRNTGYLNLVDACAISIPVNVVGQTVPASLMIGAPHGHDKAVLEAARQIDPLFG</sequence>
<dbReference type="SUPFAM" id="SSF75304">
    <property type="entry name" value="Amidase signature (AS) enzymes"/>
    <property type="match status" value="1"/>
</dbReference>
<evidence type="ECO:0000313" key="2">
    <source>
        <dbReference type="EMBL" id="PKR60174.1"/>
    </source>
</evidence>
<accession>A0A2N3LBJ5</accession>
<dbReference type="Pfam" id="PF01425">
    <property type="entry name" value="Amidase"/>
    <property type="match status" value="1"/>
</dbReference>
<dbReference type="RefSeq" id="WP_101299468.1">
    <property type="nucleotide sequence ID" value="NZ_NXGX01000001.1"/>
</dbReference>
<dbReference type="InterPro" id="IPR023631">
    <property type="entry name" value="Amidase_dom"/>
</dbReference>
<feature type="domain" description="Amidase" evidence="1">
    <location>
        <begin position="28"/>
        <end position="413"/>
    </location>
</feature>
<keyword evidence="2" id="KW-0808">Transferase</keyword>
<dbReference type="EMBL" id="NXGX01000001">
    <property type="protein sequence ID" value="PKR60174.1"/>
    <property type="molecule type" value="Genomic_DNA"/>
</dbReference>
<protein>
    <submittedName>
        <fullName evidence="2">Glutamyl-tRNA amidotransferase</fullName>
    </submittedName>
</protein>
<name>A0A2N3LBJ5_9PROT</name>
<comment type="caution">
    <text evidence="2">The sequence shown here is derived from an EMBL/GenBank/DDBJ whole genome shotgun (WGS) entry which is preliminary data.</text>
</comment>
<dbReference type="InterPro" id="IPR036928">
    <property type="entry name" value="AS_sf"/>
</dbReference>
<reference evidence="2 3" key="1">
    <citation type="submission" date="2017-09" db="EMBL/GenBank/DDBJ databases">
        <title>Biodiversity and function of Thalassospira species in the particle-attached aromatic-hydrocarbon-degrading consortia from the surface seawater of the China South Sea.</title>
        <authorList>
            <person name="Dong C."/>
            <person name="Lai Q."/>
            <person name="Shao Z."/>
        </authorList>
    </citation>
    <scope>NUCLEOTIDE SEQUENCE [LARGE SCALE GENOMIC DNA]</scope>
    <source>
        <strain evidence="2 3">139Z-12</strain>
    </source>
</reference>
<proteinExistence type="predicted"/>
<gene>
    <name evidence="2" type="ORF">COO92_02080</name>
</gene>